<dbReference type="Gene3D" id="2.30.30.40">
    <property type="entry name" value="SH3 Domains"/>
    <property type="match status" value="1"/>
</dbReference>
<reference evidence="3" key="1">
    <citation type="submission" date="2017-08" db="EMBL/GenBank/DDBJ databases">
        <authorList>
            <person name="Grouzdev D.S."/>
            <person name="Gaisin V.A."/>
            <person name="Rysina M.S."/>
            <person name="Gorlenko V.M."/>
        </authorList>
    </citation>
    <scope>NUCLEOTIDE SEQUENCE [LARGE SCALE GENOMIC DNA]</scope>
    <source>
        <strain evidence="3">Kir15-3F</strain>
    </source>
</reference>
<evidence type="ECO:0000259" key="1">
    <source>
        <dbReference type="PROSITE" id="PS50851"/>
    </source>
</evidence>
<dbReference type="GO" id="GO:0007165">
    <property type="term" value="P:signal transduction"/>
    <property type="evidence" value="ECO:0007669"/>
    <property type="project" value="InterPro"/>
</dbReference>
<dbReference type="GO" id="GO:0005829">
    <property type="term" value="C:cytosol"/>
    <property type="evidence" value="ECO:0007669"/>
    <property type="project" value="TreeGrafter"/>
</dbReference>
<dbReference type="SUPFAM" id="SSF50341">
    <property type="entry name" value="CheW-like"/>
    <property type="match status" value="1"/>
</dbReference>
<organism evidence="2 3">
    <name type="scientific">Candidatus Viridilinea mediisalina</name>
    <dbReference type="NCBI Taxonomy" id="2024553"/>
    <lineage>
        <taxon>Bacteria</taxon>
        <taxon>Bacillati</taxon>
        <taxon>Chloroflexota</taxon>
        <taxon>Chloroflexia</taxon>
        <taxon>Chloroflexales</taxon>
        <taxon>Chloroflexineae</taxon>
        <taxon>Oscillochloridaceae</taxon>
        <taxon>Candidatus Viridilinea</taxon>
    </lineage>
</organism>
<dbReference type="RefSeq" id="WP_097642583.1">
    <property type="nucleotide sequence ID" value="NZ_NQWI01000007.1"/>
</dbReference>
<dbReference type="Gene3D" id="2.40.50.180">
    <property type="entry name" value="CheA-289, Domain 4"/>
    <property type="match status" value="1"/>
</dbReference>
<feature type="domain" description="CheW-like" evidence="1">
    <location>
        <begin position="14"/>
        <end position="151"/>
    </location>
</feature>
<dbReference type="PANTHER" id="PTHR22617">
    <property type="entry name" value="CHEMOTAXIS SENSOR HISTIDINE KINASE-RELATED"/>
    <property type="match status" value="1"/>
</dbReference>
<name>A0A2A6RP35_9CHLR</name>
<dbReference type="GO" id="GO:0006935">
    <property type="term" value="P:chemotaxis"/>
    <property type="evidence" value="ECO:0007669"/>
    <property type="project" value="InterPro"/>
</dbReference>
<accession>A0A2A6RP35</accession>
<evidence type="ECO:0000313" key="3">
    <source>
        <dbReference type="Proteomes" id="UP000220527"/>
    </source>
</evidence>
<evidence type="ECO:0000313" key="2">
    <source>
        <dbReference type="EMBL" id="PDW04600.1"/>
    </source>
</evidence>
<dbReference type="InterPro" id="IPR039315">
    <property type="entry name" value="CheW"/>
</dbReference>
<dbReference type="Proteomes" id="UP000220527">
    <property type="component" value="Unassembled WGS sequence"/>
</dbReference>
<proteinExistence type="predicted"/>
<keyword evidence="3" id="KW-1185">Reference proteome</keyword>
<dbReference type="SMART" id="SM00260">
    <property type="entry name" value="CheW"/>
    <property type="match status" value="1"/>
</dbReference>
<sequence length="153" mass="15785">MMIEAKPTPSSTDAPLVVTFKVGRQIYALPLSAVLQVVRLPALTVVPGAPPGMCGMLNLRSTFIPVLDARIILGETSAISIESQVIILNASGDGQAEGGLLVDAVDIVRHYPSGSFAAVNGGDALVVGLLRDGAETAVVLDPAVLVMRAQRTA</sequence>
<dbReference type="PROSITE" id="PS50851">
    <property type="entry name" value="CHEW"/>
    <property type="match status" value="1"/>
</dbReference>
<protein>
    <recommendedName>
        <fullName evidence="1">CheW-like domain-containing protein</fullName>
    </recommendedName>
</protein>
<dbReference type="InterPro" id="IPR036061">
    <property type="entry name" value="CheW-like_dom_sf"/>
</dbReference>
<dbReference type="PANTHER" id="PTHR22617:SF23">
    <property type="entry name" value="CHEMOTAXIS PROTEIN CHEW"/>
    <property type="match status" value="1"/>
</dbReference>
<gene>
    <name evidence="2" type="ORF">CJ255_02810</name>
</gene>
<dbReference type="EMBL" id="NQWI01000007">
    <property type="protein sequence ID" value="PDW04600.1"/>
    <property type="molecule type" value="Genomic_DNA"/>
</dbReference>
<dbReference type="OrthoDB" id="164316at2"/>
<dbReference type="InterPro" id="IPR002545">
    <property type="entry name" value="CheW-lke_dom"/>
</dbReference>
<dbReference type="Pfam" id="PF01584">
    <property type="entry name" value="CheW"/>
    <property type="match status" value="1"/>
</dbReference>
<dbReference type="AlphaFoldDB" id="A0A2A6RP35"/>
<comment type="caution">
    <text evidence="2">The sequence shown here is derived from an EMBL/GenBank/DDBJ whole genome shotgun (WGS) entry which is preliminary data.</text>
</comment>